<accession>A0ABQ5BEC7</accession>
<proteinExistence type="predicted"/>
<dbReference type="Proteomes" id="UP001151760">
    <property type="component" value="Unassembled WGS sequence"/>
</dbReference>
<reference evidence="1" key="1">
    <citation type="journal article" date="2022" name="Int. J. Mol. Sci.">
        <title>Draft Genome of Tanacetum Coccineum: Genomic Comparison of Closely Related Tanacetum-Family Plants.</title>
        <authorList>
            <person name="Yamashiro T."/>
            <person name="Shiraishi A."/>
            <person name="Nakayama K."/>
            <person name="Satake H."/>
        </authorList>
    </citation>
    <scope>NUCLEOTIDE SEQUENCE</scope>
</reference>
<evidence type="ECO:0000313" key="2">
    <source>
        <dbReference type="Proteomes" id="UP001151760"/>
    </source>
</evidence>
<name>A0ABQ5BEC7_9ASTR</name>
<dbReference type="EMBL" id="BQNB010013210">
    <property type="protein sequence ID" value="GJT13200.1"/>
    <property type="molecule type" value="Genomic_DNA"/>
</dbReference>
<gene>
    <name evidence="1" type="ORF">Tco_0860242</name>
</gene>
<evidence type="ECO:0000313" key="1">
    <source>
        <dbReference type="EMBL" id="GJT13200.1"/>
    </source>
</evidence>
<comment type="caution">
    <text evidence="1">The sequence shown here is derived from an EMBL/GenBank/DDBJ whole genome shotgun (WGS) entry which is preliminary data.</text>
</comment>
<evidence type="ECO:0008006" key="3">
    <source>
        <dbReference type="Google" id="ProtNLM"/>
    </source>
</evidence>
<organism evidence="1 2">
    <name type="scientific">Tanacetum coccineum</name>
    <dbReference type="NCBI Taxonomy" id="301880"/>
    <lineage>
        <taxon>Eukaryota</taxon>
        <taxon>Viridiplantae</taxon>
        <taxon>Streptophyta</taxon>
        <taxon>Embryophyta</taxon>
        <taxon>Tracheophyta</taxon>
        <taxon>Spermatophyta</taxon>
        <taxon>Magnoliopsida</taxon>
        <taxon>eudicotyledons</taxon>
        <taxon>Gunneridae</taxon>
        <taxon>Pentapetalae</taxon>
        <taxon>asterids</taxon>
        <taxon>campanulids</taxon>
        <taxon>Asterales</taxon>
        <taxon>Asteraceae</taxon>
        <taxon>Asteroideae</taxon>
        <taxon>Anthemideae</taxon>
        <taxon>Anthemidinae</taxon>
        <taxon>Tanacetum</taxon>
    </lineage>
</organism>
<keyword evidence="2" id="KW-1185">Reference proteome</keyword>
<reference evidence="1" key="2">
    <citation type="submission" date="2022-01" db="EMBL/GenBank/DDBJ databases">
        <authorList>
            <person name="Yamashiro T."/>
            <person name="Shiraishi A."/>
            <person name="Satake H."/>
            <person name="Nakayama K."/>
        </authorList>
    </citation>
    <scope>NUCLEOTIDE SEQUENCE</scope>
</reference>
<protein>
    <recommendedName>
        <fullName evidence="3">RNA-directed DNA polymerase, eukaryota, Reverse transcriptase zinc-binding domain protein</fullName>
    </recommendedName>
</protein>
<dbReference type="PANTHER" id="PTHR33116:SF81">
    <property type="entry name" value="RNA-DIRECTED DNA POLYMERASE"/>
    <property type="match status" value="1"/>
</dbReference>
<dbReference type="PANTHER" id="PTHR33116">
    <property type="entry name" value="REVERSE TRANSCRIPTASE ZINC-BINDING DOMAIN-CONTAINING PROTEIN-RELATED-RELATED"/>
    <property type="match status" value="1"/>
</dbReference>
<sequence length="348" mass="39570">MENLDLLLSQSAFASVLINGSPTKEFKVKKGLRQGDPSHHFSFHMQLKPQCAAPKRFLKIIFHKSKLYGVGVTTLEVNSLASMIGCLPSKFPCTYLGLPIGGNMSRCANWGILVDKFNERLSNWKAMSLSFWWKIYTIKSVLATSPISNGGLGIGTLKSSNLAMLSKWWWRFHTENHAFWCKIIRSIHGVDGGLNDTSLIKSKSGPWYRIAKLKDELNNLARRIASQDSFPMIISVRFKPSAWPIRSNLELCELLELCSLVAHLHPSDNGDSWECIIDDSRSFSVKRMRSFINQVSPTLQRFENRQDDYSALAETHEECLETVWKLVTARQDLEHNATLYTIMSNHFK</sequence>